<dbReference type="PANTHER" id="PTHR34230:SF2">
    <property type="entry name" value="SPINDLE ASSEMBLY ABNORMAL PROTEIN 6 N-TERMINAL DOMAIN-CONTAINING PROTEIN"/>
    <property type="match status" value="1"/>
</dbReference>
<dbReference type="InterPro" id="IPR032396">
    <property type="entry name" value="SAS-6_N"/>
</dbReference>
<dbReference type="Gene3D" id="2.170.210.20">
    <property type="entry name" value="Spindle assembly abnormal protein 6, N-terminal domain"/>
    <property type="match status" value="1"/>
</dbReference>
<dbReference type="EMBL" id="MLAK01000701">
    <property type="protein sequence ID" value="OHT07322.1"/>
    <property type="molecule type" value="Genomic_DNA"/>
</dbReference>
<dbReference type="VEuPathDB" id="TrichDB:TRFO_24592"/>
<dbReference type="PANTHER" id="PTHR34230">
    <property type="entry name" value="ASSEMBLY ABNORMAL PROTEIN 6, PUTATIVE-RELATED"/>
    <property type="match status" value="1"/>
</dbReference>
<dbReference type="GeneID" id="94838542"/>
<accession>A0A1J4K8R0</accession>
<evidence type="ECO:0000313" key="2">
    <source>
        <dbReference type="EMBL" id="OHT07322.1"/>
    </source>
</evidence>
<protein>
    <recommendedName>
        <fullName evidence="1">Spindle assembly abnormal protein 6 N-terminal domain-containing protein</fullName>
    </recommendedName>
</protein>
<evidence type="ECO:0000259" key="1">
    <source>
        <dbReference type="Pfam" id="PF16531"/>
    </source>
</evidence>
<organism evidence="2 3">
    <name type="scientific">Tritrichomonas foetus</name>
    <dbReference type="NCBI Taxonomy" id="1144522"/>
    <lineage>
        <taxon>Eukaryota</taxon>
        <taxon>Metamonada</taxon>
        <taxon>Parabasalia</taxon>
        <taxon>Tritrichomonadida</taxon>
        <taxon>Tritrichomonadidae</taxon>
        <taxon>Tritrichomonas</taxon>
    </lineage>
</organism>
<feature type="domain" description="Spindle assembly abnormal protein 6 N-terminal" evidence="1">
    <location>
        <begin position="34"/>
        <end position="160"/>
    </location>
</feature>
<dbReference type="AlphaFoldDB" id="A0A1J4K8R0"/>
<dbReference type="RefSeq" id="XP_068360458.1">
    <property type="nucleotide sequence ID" value="XM_068503838.1"/>
</dbReference>
<dbReference type="OrthoDB" id="49058at2759"/>
<dbReference type="Pfam" id="PF16531">
    <property type="entry name" value="SAS-6_N"/>
    <property type="match status" value="1"/>
</dbReference>
<name>A0A1J4K8R0_9EUKA</name>
<proteinExistence type="predicted"/>
<sequence length="222" mass="26027">MNSFYNDSFQSVSAMNEDFAAMDPTILEGYNIKFNREVKVTFLLENGEEDEVYIVRFRIFEKSQNSDLDEVRLEMAIDNNIGLFLECNVSASDFEKLKTENRLRVEFKDFSRSVQELLERSVKKSQECFITFKQGEDFGGELTFLQKLKLRKVNVFALHFSLSNEDFVRKQVQYRFNKIKLDLRLKDDEINTQIQRISEKNPSLAKSLQNSVTAALNKKMHK</sequence>
<keyword evidence="3" id="KW-1185">Reference proteome</keyword>
<evidence type="ECO:0000313" key="3">
    <source>
        <dbReference type="Proteomes" id="UP000179807"/>
    </source>
</evidence>
<reference evidence="2" key="1">
    <citation type="submission" date="2016-10" db="EMBL/GenBank/DDBJ databases">
        <authorList>
            <person name="Benchimol M."/>
            <person name="Almeida L.G."/>
            <person name="Vasconcelos A.T."/>
            <person name="Perreira-Neves A."/>
            <person name="Rosa I.A."/>
            <person name="Tasca T."/>
            <person name="Bogo M.R."/>
            <person name="de Souza W."/>
        </authorList>
    </citation>
    <scope>NUCLEOTIDE SEQUENCE [LARGE SCALE GENOMIC DNA]</scope>
    <source>
        <strain evidence="2">K</strain>
    </source>
</reference>
<dbReference type="Proteomes" id="UP000179807">
    <property type="component" value="Unassembled WGS sequence"/>
</dbReference>
<dbReference type="InterPro" id="IPR038558">
    <property type="entry name" value="SAS-6_N_sf"/>
</dbReference>
<comment type="caution">
    <text evidence="2">The sequence shown here is derived from an EMBL/GenBank/DDBJ whole genome shotgun (WGS) entry which is preliminary data.</text>
</comment>
<gene>
    <name evidence="2" type="ORF">TRFO_24592</name>
</gene>